<dbReference type="AlphaFoldDB" id="A0AAW1GK37"/>
<reference evidence="11" key="1">
    <citation type="submission" date="2024-03" db="EMBL/GenBank/DDBJ databases">
        <title>WGS assembly of Saponaria officinalis var. Norfolk2.</title>
        <authorList>
            <person name="Jenkins J."/>
            <person name="Shu S."/>
            <person name="Grimwood J."/>
            <person name="Barry K."/>
            <person name="Goodstein D."/>
            <person name="Schmutz J."/>
            <person name="Leebens-Mack J."/>
            <person name="Osbourn A."/>
        </authorList>
    </citation>
    <scope>NUCLEOTIDE SEQUENCE [LARGE SCALE GENOMIC DNA]</scope>
    <source>
        <strain evidence="11">JIC</strain>
    </source>
</reference>
<dbReference type="EMBL" id="JBDFQZ010000014">
    <property type="protein sequence ID" value="KAK9664016.1"/>
    <property type="molecule type" value="Genomic_DNA"/>
</dbReference>
<dbReference type="InterPro" id="IPR031330">
    <property type="entry name" value="Gly_Hdrlase_35_cat"/>
</dbReference>
<evidence type="ECO:0000256" key="7">
    <source>
        <dbReference type="RuleBase" id="RU000675"/>
    </source>
</evidence>
<dbReference type="Gene3D" id="2.60.120.260">
    <property type="entry name" value="Galactose-binding domain-like"/>
    <property type="match status" value="2"/>
</dbReference>
<evidence type="ECO:0000313" key="12">
    <source>
        <dbReference type="Proteomes" id="UP001443914"/>
    </source>
</evidence>
<dbReference type="SUPFAM" id="SSF49785">
    <property type="entry name" value="Galactose-binding domain-like"/>
    <property type="match status" value="2"/>
</dbReference>
<keyword evidence="4" id="KW-0732">Signal</keyword>
<dbReference type="Proteomes" id="UP001443914">
    <property type="component" value="Unassembled WGS sequence"/>
</dbReference>
<dbReference type="InterPro" id="IPR001944">
    <property type="entry name" value="Glycoside_Hdrlase_35"/>
</dbReference>
<comment type="similarity">
    <text evidence="2 8">Belongs to the glycosyl hydrolase 35 family.</text>
</comment>
<sequence length="853" mass="93825">MMIKERMKLQKWLIILLMVICMNYLITTSFGAINVTYDHRALVIDGKRRVLVSGSIHYPRSTPEMWGDLIQKSKDGGLDIIETYVFWDLHEPVRGQYDFNGRKDLVKFVKLVGEAGLYVHLRIGPYVCAEWNYGGFPLWLHFIPGIKFRTDNEPFKEEMQRFTTYIVDLMKKNDLYASQGGPIILSQIENEYGNIDSAYGSAAKSYIKWAANMALSLDTGVPWVMCQQSDAPDPIINTCNGFYCDQFTPNSNQKPKLWTENWSGWFTSFGNPIPYRPVEDLAFAVARFYQRGGTMQNYYMYHGGTNFGHSSGGPFITTTYDYDAPIDEYGIIRQPKWGHLRDVHKAIKLCEAAMVATDPTYTSLGSNLEAAVYKTESGLCSAYLANMGTQSDATVNFNSNSYKLPAWSVSILPDCKNVVLNTAKINSMAMLPKFVPQSLKYNLESSGVLQSSWSWYGEPVGISKKDAFVKPGLLEQINTTSDQSDYLWYSSSIVIRGDEPFLQNGSQTVLHVASLGHGLHAFVNGKLAATRYSPHGDHHITVDIPATLNVGTNTVDFLSLTVGLQNYGAFFELTGAGVTGPVSLRSSSGGLTVDLSAQPWTYQVGLKGEDLDLSSGSSSVWDSSAFPKNQPLTWYKTSFDAPDGSDPVALDFTGMGKGEAWVNGQSIGRYWPALSAPNNGCTDYCNYRGAYSAQKCLKKCGKPPQQLYHVPRSWMKQTGNVLVVFEEIGGDPTQISFVTKQISSMCSHVSESHPPPVDTWNPKKTGMKVGPVLSLECPSPNQAISSIKFASFGTPQGTCGSYAHGRCKSDKTLSVVHKACVGSRSCSIGVSIDTFGDPCIGVAKSLAVEATCA</sequence>
<dbReference type="Pfam" id="PF02140">
    <property type="entry name" value="SUEL_Lectin"/>
    <property type="match status" value="1"/>
</dbReference>
<protein>
    <recommendedName>
        <fullName evidence="3 7">Beta-galactosidase</fullName>
        <ecNumber evidence="3 7">3.2.1.23</ecNumber>
    </recommendedName>
</protein>
<evidence type="ECO:0000256" key="1">
    <source>
        <dbReference type="ARBA" id="ARBA00001412"/>
    </source>
</evidence>
<dbReference type="CDD" id="cd22842">
    <property type="entry name" value="Gal_Rha_Lectin_BGal"/>
    <property type="match status" value="1"/>
</dbReference>
<dbReference type="GO" id="GO:0004565">
    <property type="term" value="F:beta-galactosidase activity"/>
    <property type="evidence" value="ECO:0007669"/>
    <property type="project" value="UniProtKB-EC"/>
</dbReference>
<dbReference type="PRINTS" id="PR00742">
    <property type="entry name" value="GLHYDRLASE35"/>
</dbReference>
<dbReference type="GO" id="GO:0005975">
    <property type="term" value="P:carbohydrate metabolic process"/>
    <property type="evidence" value="ECO:0007669"/>
    <property type="project" value="InterPro"/>
</dbReference>
<dbReference type="InterPro" id="IPR041392">
    <property type="entry name" value="GHD"/>
</dbReference>
<dbReference type="InterPro" id="IPR017853">
    <property type="entry name" value="GH"/>
</dbReference>
<accession>A0AAW1GK37</accession>
<dbReference type="InterPro" id="IPR008979">
    <property type="entry name" value="Galactose-bd-like_sf"/>
</dbReference>
<dbReference type="Pfam" id="PF17834">
    <property type="entry name" value="GHD"/>
    <property type="match status" value="1"/>
</dbReference>
<evidence type="ECO:0000256" key="4">
    <source>
        <dbReference type="ARBA" id="ARBA00022729"/>
    </source>
</evidence>
<feature type="transmembrane region" description="Helical" evidence="9">
    <location>
        <begin position="12"/>
        <end position="33"/>
    </location>
</feature>
<dbReference type="PANTHER" id="PTHR23421">
    <property type="entry name" value="BETA-GALACTOSIDASE RELATED"/>
    <property type="match status" value="1"/>
</dbReference>
<keyword evidence="9" id="KW-0812">Transmembrane</keyword>
<gene>
    <name evidence="11" type="ORF">RND81_14G014100</name>
</gene>
<dbReference type="Gene3D" id="3.20.20.80">
    <property type="entry name" value="Glycosidases"/>
    <property type="match status" value="1"/>
</dbReference>
<dbReference type="InterPro" id="IPR043159">
    <property type="entry name" value="Lectin_gal-bd_sf"/>
</dbReference>
<dbReference type="Pfam" id="PF01301">
    <property type="entry name" value="Glyco_hydro_35"/>
    <property type="match status" value="1"/>
</dbReference>
<dbReference type="GO" id="GO:0030246">
    <property type="term" value="F:carbohydrate binding"/>
    <property type="evidence" value="ECO:0007669"/>
    <property type="project" value="InterPro"/>
</dbReference>
<keyword evidence="9" id="KW-1133">Transmembrane helix</keyword>
<dbReference type="FunFam" id="3.20.20.80:FF:000006">
    <property type="entry name" value="Beta-galactosidase"/>
    <property type="match status" value="1"/>
</dbReference>
<keyword evidence="12" id="KW-1185">Reference proteome</keyword>
<evidence type="ECO:0000313" key="11">
    <source>
        <dbReference type="EMBL" id="KAK9664016.1"/>
    </source>
</evidence>
<dbReference type="InterPro" id="IPR048913">
    <property type="entry name" value="BetaGal_gal-bd"/>
</dbReference>
<evidence type="ECO:0000259" key="10">
    <source>
        <dbReference type="PROSITE" id="PS50228"/>
    </source>
</evidence>
<keyword evidence="6 7" id="KW-0326">Glycosidase</keyword>
<organism evidence="11 12">
    <name type="scientific">Saponaria officinalis</name>
    <name type="common">Common soapwort</name>
    <name type="synonym">Lychnis saponaria</name>
    <dbReference type="NCBI Taxonomy" id="3572"/>
    <lineage>
        <taxon>Eukaryota</taxon>
        <taxon>Viridiplantae</taxon>
        <taxon>Streptophyta</taxon>
        <taxon>Embryophyta</taxon>
        <taxon>Tracheophyta</taxon>
        <taxon>Spermatophyta</taxon>
        <taxon>Magnoliopsida</taxon>
        <taxon>eudicotyledons</taxon>
        <taxon>Gunneridae</taxon>
        <taxon>Pentapetalae</taxon>
        <taxon>Caryophyllales</taxon>
        <taxon>Caryophyllaceae</taxon>
        <taxon>Caryophylleae</taxon>
        <taxon>Saponaria</taxon>
    </lineage>
</organism>
<feature type="domain" description="SUEL-type lectin" evidence="10">
    <location>
        <begin position="767"/>
        <end position="853"/>
    </location>
</feature>
<evidence type="ECO:0000256" key="2">
    <source>
        <dbReference type="ARBA" id="ARBA00009809"/>
    </source>
</evidence>
<comment type="catalytic activity">
    <reaction evidence="1 7">
        <text>Hydrolysis of terminal non-reducing beta-D-galactose residues in beta-D-galactosides.</text>
        <dbReference type="EC" id="3.2.1.23"/>
    </reaction>
</comment>
<evidence type="ECO:0000256" key="9">
    <source>
        <dbReference type="SAM" id="Phobius"/>
    </source>
</evidence>
<dbReference type="InterPro" id="IPR019801">
    <property type="entry name" value="Glyco_hydro_35_CS"/>
</dbReference>
<proteinExistence type="inferred from homology"/>
<evidence type="ECO:0000256" key="5">
    <source>
        <dbReference type="ARBA" id="ARBA00022801"/>
    </source>
</evidence>
<evidence type="ECO:0000256" key="6">
    <source>
        <dbReference type="ARBA" id="ARBA00023295"/>
    </source>
</evidence>
<evidence type="ECO:0000256" key="8">
    <source>
        <dbReference type="RuleBase" id="RU003679"/>
    </source>
</evidence>
<dbReference type="FunFam" id="2.60.120.260:FF:000076">
    <property type="entry name" value="Beta-galactosidase"/>
    <property type="match status" value="1"/>
</dbReference>
<keyword evidence="9" id="KW-0472">Membrane</keyword>
<dbReference type="InterPro" id="IPR000922">
    <property type="entry name" value="Lectin_gal-bd_dom"/>
</dbReference>
<dbReference type="EC" id="3.2.1.23" evidence="3 7"/>
<name>A0AAW1GK37_SAPOF</name>
<dbReference type="SUPFAM" id="SSF51445">
    <property type="entry name" value="(Trans)glycosidases"/>
    <property type="match status" value="1"/>
</dbReference>
<comment type="caution">
    <text evidence="11">The sequence shown here is derived from an EMBL/GenBank/DDBJ whole genome shotgun (WGS) entry which is preliminary data.</text>
</comment>
<dbReference type="PROSITE" id="PS01182">
    <property type="entry name" value="GLYCOSYL_HYDROL_F35"/>
    <property type="match status" value="1"/>
</dbReference>
<keyword evidence="5 7" id="KW-0378">Hydrolase</keyword>
<dbReference type="Gene3D" id="2.60.120.740">
    <property type="match status" value="1"/>
</dbReference>
<dbReference type="Pfam" id="PF21467">
    <property type="entry name" value="BetaGal_gal-bd"/>
    <property type="match status" value="1"/>
</dbReference>
<evidence type="ECO:0000256" key="3">
    <source>
        <dbReference type="ARBA" id="ARBA00012756"/>
    </source>
</evidence>
<dbReference type="FunFam" id="2.60.120.260:FF:000142">
    <property type="entry name" value="Beta-galactosidase"/>
    <property type="match status" value="1"/>
</dbReference>
<dbReference type="PROSITE" id="PS50228">
    <property type="entry name" value="SUEL_LECTIN"/>
    <property type="match status" value="1"/>
</dbReference>